<dbReference type="InterPro" id="IPR006439">
    <property type="entry name" value="HAD-SF_hydro_IA"/>
</dbReference>
<evidence type="ECO:0000313" key="2">
    <source>
        <dbReference type="Proteomes" id="UP000824169"/>
    </source>
</evidence>
<dbReference type="Proteomes" id="UP000824169">
    <property type="component" value="Unassembled WGS sequence"/>
</dbReference>
<dbReference type="GO" id="GO:0005829">
    <property type="term" value="C:cytosol"/>
    <property type="evidence" value="ECO:0007669"/>
    <property type="project" value="TreeGrafter"/>
</dbReference>
<dbReference type="SFLD" id="SFLDG01135">
    <property type="entry name" value="C1.5.6:_HAD__Beta-PGM__Phospha"/>
    <property type="match status" value="1"/>
</dbReference>
<reference evidence="1" key="1">
    <citation type="submission" date="2020-10" db="EMBL/GenBank/DDBJ databases">
        <authorList>
            <person name="Gilroy R."/>
        </authorList>
    </citation>
    <scope>NUCLEOTIDE SEQUENCE</scope>
    <source>
        <strain evidence="1">CHK188-20938</strain>
    </source>
</reference>
<dbReference type="InterPro" id="IPR023214">
    <property type="entry name" value="HAD_sf"/>
</dbReference>
<dbReference type="Gene3D" id="3.40.50.1000">
    <property type="entry name" value="HAD superfamily/HAD-like"/>
    <property type="match status" value="1"/>
</dbReference>
<dbReference type="SUPFAM" id="SSF56784">
    <property type="entry name" value="HAD-like"/>
    <property type="match status" value="1"/>
</dbReference>
<organism evidence="1 2">
    <name type="scientific">Candidatus Scatomonas pullistercoris</name>
    <dbReference type="NCBI Taxonomy" id="2840920"/>
    <lineage>
        <taxon>Bacteria</taxon>
        <taxon>Bacillati</taxon>
        <taxon>Bacillota</taxon>
        <taxon>Clostridia</taxon>
        <taxon>Lachnospirales</taxon>
        <taxon>Lachnospiraceae</taxon>
        <taxon>Lachnospiraceae incertae sedis</taxon>
        <taxon>Candidatus Scatomonas</taxon>
    </lineage>
</organism>
<evidence type="ECO:0000313" key="1">
    <source>
        <dbReference type="EMBL" id="HIV25629.1"/>
    </source>
</evidence>
<proteinExistence type="predicted"/>
<dbReference type="Gene3D" id="1.10.150.240">
    <property type="entry name" value="Putative phosphatase, domain 2"/>
    <property type="match status" value="1"/>
</dbReference>
<protein>
    <submittedName>
        <fullName evidence="1">HAD family hydrolase</fullName>
    </submittedName>
</protein>
<dbReference type="InterPro" id="IPR036412">
    <property type="entry name" value="HAD-like_sf"/>
</dbReference>
<dbReference type="GO" id="GO:0008967">
    <property type="term" value="F:phosphoglycolate phosphatase activity"/>
    <property type="evidence" value="ECO:0007669"/>
    <property type="project" value="TreeGrafter"/>
</dbReference>
<dbReference type="PRINTS" id="PR00413">
    <property type="entry name" value="HADHALOGNASE"/>
</dbReference>
<dbReference type="SFLD" id="SFLDG01129">
    <property type="entry name" value="C1.5:_HAD__Beta-PGM__Phosphata"/>
    <property type="match status" value="1"/>
</dbReference>
<dbReference type="InterPro" id="IPR041492">
    <property type="entry name" value="HAD_2"/>
</dbReference>
<dbReference type="GO" id="GO:0006281">
    <property type="term" value="P:DNA repair"/>
    <property type="evidence" value="ECO:0007669"/>
    <property type="project" value="TreeGrafter"/>
</dbReference>
<keyword evidence="1" id="KW-0378">Hydrolase</keyword>
<dbReference type="NCBIfam" id="TIGR01509">
    <property type="entry name" value="HAD-SF-IA-v3"/>
    <property type="match status" value="1"/>
</dbReference>
<dbReference type="PANTHER" id="PTHR43434">
    <property type="entry name" value="PHOSPHOGLYCOLATE PHOSPHATASE"/>
    <property type="match status" value="1"/>
</dbReference>
<comment type="caution">
    <text evidence="1">The sequence shown here is derived from an EMBL/GenBank/DDBJ whole genome shotgun (WGS) entry which is preliminary data.</text>
</comment>
<dbReference type="PANTHER" id="PTHR43434:SF1">
    <property type="entry name" value="PHOSPHOGLYCOLATE PHOSPHATASE"/>
    <property type="match status" value="1"/>
</dbReference>
<dbReference type="EMBL" id="DVOO01000022">
    <property type="protein sequence ID" value="HIV25629.1"/>
    <property type="molecule type" value="Genomic_DNA"/>
</dbReference>
<sequence length="221" mass="24634">MIKACIFDLDGTLTDTVESIARGVNKALVHFGYSKRPVEEYNFYAGDGIDMALKRALAAAGDTEGRCLEAGIPLCRKYFGEDPLYHVKPYPQIRETVEALKARGVKNAVFSNKPHTAAVQVVEAVFGKGFFDYIQGQTAEIPRKPDPAGVFRIMKEFSVRPEECLYFGDTNTDMETGHAAGLYTVGVAWGFRPRSELEAYHADCIINQPAEILQVYREKNR</sequence>
<name>A0A9D1TAA2_9FIRM</name>
<accession>A0A9D1TAA2</accession>
<dbReference type="SFLD" id="SFLDS00003">
    <property type="entry name" value="Haloacid_Dehalogenase"/>
    <property type="match status" value="1"/>
</dbReference>
<dbReference type="InterPro" id="IPR050155">
    <property type="entry name" value="HAD-like_hydrolase_sf"/>
</dbReference>
<dbReference type="InterPro" id="IPR023198">
    <property type="entry name" value="PGP-like_dom2"/>
</dbReference>
<gene>
    <name evidence="1" type="ORF">IAB71_07595</name>
</gene>
<reference evidence="1" key="2">
    <citation type="journal article" date="2021" name="PeerJ">
        <title>Extensive microbial diversity within the chicken gut microbiome revealed by metagenomics and culture.</title>
        <authorList>
            <person name="Gilroy R."/>
            <person name="Ravi A."/>
            <person name="Getino M."/>
            <person name="Pursley I."/>
            <person name="Horton D.L."/>
            <person name="Alikhan N.F."/>
            <person name="Baker D."/>
            <person name="Gharbi K."/>
            <person name="Hall N."/>
            <person name="Watson M."/>
            <person name="Adriaenssens E.M."/>
            <person name="Foster-Nyarko E."/>
            <person name="Jarju S."/>
            <person name="Secka A."/>
            <person name="Antonio M."/>
            <person name="Oren A."/>
            <person name="Chaudhuri R.R."/>
            <person name="La Ragione R."/>
            <person name="Hildebrand F."/>
            <person name="Pallen M.J."/>
        </authorList>
    </citation>
    <scope>NUCLEOTIDE SEQUENCE</scope>
    <source>
        <strain evidence="1">CHK188-20938</strain>
    </source>
</reference>
<dbReference type="NCBIfam" id="TIGR01549">
    <property type="entry name" value="HAD-SF-IA-v1"/>
    <property type="match status" value="1"/>
</dbReference>
<dbReference type="Pfam" id="PF13419">
    <property type="entry name" value="HAD_2"/>
    <property type="match status" value="1"/>
</dbReference>
<dbReference type="AlphaFoldDB" id="A0A9D1TAA2"/>